<dbReference type="InterPro" id="IPR038973">
    <property type="entry name" value="MutL/Mlh/Pms-like"/>
</dbReference>
<dbReference type="GO" id="GO:0032300">
    <property type="term" value="C:mismatch repair complex"/>
    <property type="evidence" value="ECO:0007669"/>
    <property type="project" value="InterPro"/>
</dbReference>
<gene>
    <name evidence="4" type="primary">mutL</name>
    <name evidence="8" type="ORF">BO222_04565</name>
</gene>
<dbReference type="Gene3D" id="3.30.565.10">
    <property type="entry name" value="Histidine kinase-like ATPase, C-terminal domain"/>
    <property type="match status" value="1"/>
</dbReference>
<dbReference type="GeneID" id="82202488"/>
<dbReference type="AlphaFoldDB" id="A0A1U7NGZ2"/>
<feature type="domain" description="MutL C-terminal dimerisation" evidence="6">
    <location>
        <begin position="602"/>
        <end position="744"/>
    </location>
</feature>
<dbReference type="InterPro" id="IPR037198">
    <property type="entry name" value="MutL_C_sf"/>
</dbReference>
<organism evidence="8 9">
    <name type="scientific">Ileibacterium valens</name>
    <dbReference type="NCBI Taxonomy" id="1862668"/>
    <lineage>
        <taxon>Bacteria</taxon>
        <taxon>Bacillati</taxon>
        <taxon>Bacillota</taxon>
        <taxon>Erysipelotrichia</taxon>
        <taxon>Erysipelotrichales</taxon>
        <taxon>Erysipelotrichaceae</taxon>
        <taxon>Ileibacterium</taxon>
    </lineage>
</organism>
<dbReference type="FunFam" id="3.30.565.10:FF:000003">
    <property type="entry name" value="DNA mismatch repair endonuclease MutL"/>
    <property type="match status" value="1"/>
</dbReference>
<reference evidence="8 9" key="1">
    <citation type="submission" date="2016-11" db="EMBL/GenBank/DDBJ databases">
        <title>Description of two novel members of the family Erysipelotrichaceae: Ileibacterium lipovorans gen. nov., sp. nov. and Dubosiella newyorkensis, gen. nov., sp. nov.</title>
        <authorList>
            <person name="Cox L.M."/>
            <person name="Sohn J."/>
            <person name="Tyrrell K.L."/>
            <person name="Citron D.M."/>
            <person name="Lawson P.A."/>
            <person name="Patel N.B."/>
            <person name="Iizumi T."/>
            <person name="Perez-Perez G.I."/>
            <person name="Goldstein E.J."/>
            <person name="Blaser M.J."/>
        </authorList>
    </citation>
    <scope>NUCLEOTIDE SEQUENCE [LARGE SCALE GENOMIC DNA]</scope>
    <source>
        <strain evidence="8 9">NYU-BL-A3</strain>
    </source>
</reference>
<dbReference type="Gene3D" id="3.30.230.10">
    <property type="match status" value="1"/>
</dbReference>
<dbReference type="InterPro" id="IPR013507">
    <property type="entry name" value="DNA_mismatch_S5_2-like"/>
</dbReference>
<sequence>MAKIQVMSDHLSNLIAAGEVVSRPMNIVKECIENSLDAHANSIEIEVFEGGISGVIITDDGDGMDPEDALLAFSNHATSKLKTEDDLFKIMTMGFRGEALASIGAVASVDLQTNDGNQGTHIKFEYGSNTLHEEYACPKGTRIEVRGLFSRTPARLKYLKKANYEFSVIAEAVNKLALSHPNIRFLLKHDGRTIFQTSGKGNQKEVLYQMYGREAAENCLPFSASSDDFQIDGYAIQPKISRASKNSIYVSINSRIIRSWPITNAVVEGYREYLPKDRYPIFLINIEVDPQLVDVNVHPNKLEVRLSKEEFLSQLIINTIENLFYDQLDTPSIDDSYERKKQKSDPSTQGKLELSYPNRSRPIEAQSDLVQMMNPNQEKMDSLRGNPHFDNYGVKSGSINQKWQEDQEAPRSALLKEVRAQFNGAIPSGNPYNTKKNHQKLPEADNNQNFRNQSFRKSDEYQNFDKQNFKSDNDQNSVNSGDMDHQISENRNLRDYTQEDSSVVMKPVHEESLSSETTDFEMTKNSIQDEERSDLVKDSQSSNGENSQNLQESLFEADHPIIQLAGKLAQSEEFIPGEISEEKARELNASAVGKEFFDHLTVIGQLHESYILCENPQGLVIIDQHAAQERCNFEKLQKELLKPTRAMQPRMVPLLIPVTPDLFVQLDHINELTEPFGLSFEAFGQSQLILREEPLWFSQVDQMKFIDDMLSGFQNTRSIDIAYMRRHMIATMACHSSIRFNRPLNRDEMEKVIWDLQQCDHPYHCPHGRPTVLKLSEPFLRKQFERT</sequence>
<name>A0A1U7NGZ2_9FIRM</name>
<feature type="compositionally biased region" description="Polar residues" evidence="5">
    <location>
        <begin position="538"/>
        <end position="549"/>
    </location>
</feature>
<feature type="region of interest" description="Disordered" evidence="5">
    <location>
        <begin position="466"/>
        <end position="549"/>
    </location>
</feature>
<protein>
    <recommendedName>
        <fullName evidence="4">DNA mismatch repair protein MutL</fullName>
    </recommendedName>
</protein>
<dbReference type="SUPFAM" id="SSF54211">
    <property type="entry name" value="Ribosomal protein S5 domain 2-like"/>
    <property type="match status" value="1"/>
</dbReference>
<evidence type="ECO:0000259" key="6">
    <source>
        <dbReference type="SMART" id="SM00853"/>
    </source>
</evidence>
<dbReference type="InterPro" id="IPR014790">
    <property type="entry name" value="MutL_C"/>
</dbReference>
<evidence type="ECO:0000256" key="3">
    <source>
        <dbReference type="ARBA" id="ARBA00023204"/>
    </source>
</evidence>
<evidence type="ECO:0000256" key="5">
    <source>
        <dbReference type="SAM" id="MobiDB-lite"/>
    </source>
</evidence>
<dbReference type="RefSeq" id="WP_075818804.1">
    <property type="nucleotide sequence ID" value="NZ_CAPNHH010000026.1"/>
</dbReference>
<dbReference type="CDD" id="cd16926">
    <property type="entry name" value="HATPase_MutL-MLH-PMS-like"/>
    <property type="match status" value="1"/>
</dbReference>
<dbReference type="Gene3D" id="3.30.1540.20">
    <property type="entry name" value="MutL, C-terminal domain, dimerisation subdomain"/>
    <property type="match status" value="1"/>
</dbReference>
<accession>A0A1U7NGZ2</accession>
<dbReference type="GO" id="GO:0005524">
    <property type="term" value="F:ATP binding"/>
    <property type="evidence" value="ECO:0007669"/>
    <property type="project" value="InterPro"/>
</dbReference>
<feature type="domain" description="DNA mismatch repair protein S5" evidence="7">
    <location>
        <begin position="207"/>
        <end position="325"/>
    </location>
</feature>
<dbReference type="CDD" id="cd00782">
    <property type="entry name" value="MutL_Trans"/>
    <property type="match status" value="1"/>
</dbReference>
<dbReference type="PANTHER" id="PTHR10073">
    <property type="entry name" value="DNA MISMATCH REPAIR PROTEIN MLH, PMS, MUTL"/>
    <property type="match status" value="1"/>
</dbReference>
<keyword evidence="2 4" id="KW-0227">DNA damage</keyword>
<dbReference type="Pfam" id="PF01119">
    <property type="entry name" value="DNA_mis_repair"/>
    <property type="match status" value="1"/>
</dbReference>
<dbReference type="SMART" id="SM01340">
    <property type="entry name" value="DNA_mis_repair"/>
    <property type="match status" value="1"/>
</dbReference>
<dbReference type="HAMAP" id="MF_00149">
    <property type="entry name" value="DNA_mis_repair"/>
    <property type="match status" value="1"/>
</dbReference>
<dbReference type="SUPFAM" id="SSF55874">
    <property type="entry name" value="ATPase domain of HSP90 chaperone/DNA topoisomerase II/histidine kinase"/>
    <property type="match status" value="1"/>
</dbReference>
<comment type="caution">
    <text evidence="8">The sequence shown here is derived from an EMBL/GenBank/DDBJ whole genome shotgun (WGS) entry which is preliminary data.</text>
</comment>
<dbReference type="SMART" id="SM00853">
    <property type="entry name" value="MutL_C"/>
    <property type="match status" value="1"/>
</dbReference>
<dbReference type="GO" id="GO:0016887">
    <property type="term" value="F:ATP hydrolysis activity"/>
    <property type="evidence" value="ECO:0007669"/>
    <property type="project" value="InterPro"/>
</dbReference>
<evidence type="ECO:0000256" key="4">
    <source>
        <dbReference type="HAMAP-Rule" id="MF_00149"/>
    </source>
</evidence>
<keyword evidence="9" id="KW-1185">Reference proteome</keyword>
<evidence type="ECO:0000313" key="8">
    <source>
        <dbReference type="EMBL" id="OLU40695.1"/>
    </source>
</evidence>
<feature type="region of interest" description="Disordered" evidence="5">
    <location>
        <begin position="424"/>
        <end position="449"/>
    </location>
</feature>
<dbReference type="InterPro" id="IPR014762">
    <property type="entry name" value="DNA_mismatch_repair_CS"/>
</dbReference>
<evidence type="ECO:0000256" key="1">
    <source>
        <dbReference type="ARBA" id="ARBA00006082"/>
    </source>
</evidence>
<comment type="similarity">
    <text evidence="1 4">Belongs to the DNA mismatch repair MutL/HexB family.</text>
</comment>
<dbReference type="Pfam" id="PF08676">
    <property type="entry name" value="MutL_C"/>
    <property type="match status" value="1"/>
</dbReference>
<dbReference type="GO" id="GO:0030983">
    <property type="term" value="F:mismatched DNA binding"/>
    <property type="evidence" value="ECO:0007669"/>
    <property type="project" value="InterPro"/>
</dbReference>
<proteinExistence type="inferred from homology"/>
<dbReference type="PROSITE" id="PS00058">
    <property type="entry name" value="DNA_MISMATCH_REPAIR_1"/>
    <property type="match status" value="1"/>
</dbReference>
<feature type="region of interest" description="Disordered" evidence="5">
    <location>
        <begin position="336"/>
        <end position="360"/>
    </location>
</feature>
<evidence type="ECO:0000313" key="9">
    <source>
        <dbReference type="Proteomes" id="UP000186341"/>
    </source>
</evidence>
<evidence type="ECO:0000259" key="7">
    <source>
        <dbReference type="SMART" id="SM01340"/>
    </source>
</evidence>
<keyword evidence="3 4" id="KW-0234">DNA repair</keyword>
<feature type="compositionally biased region" description="Basic and acidic residues" evidence="5">
    <location>
        <begin position="482"/>
        <end position="497"/>
    </location>
</feature>
<dbReference type="InterPro" id="IPR014721">
    <property type="entry name" value="Ribsml_uS5_D2-typ_fold_subgr"/>
</dbReference>
<dbReference type="InterPro" id="IPR020667">
    <property type="entry name" value="DNA_mismatch_repair_MutL"/>
</dbReference>
<dbReference type="InterPro" id="IPR042120">
    <property type="entry name" value="MutL_C_dimsub"/>
</dbReference>
<dbReference type="GO" id="GO:0140664">
    <property type="term" value="F:ATP-dependent DNA damage sensor activity"/>
    <property type="evidence" value="ECO:0007669"/>
    <property type="project" value="InterPro"/>
</dbReference>
<dbReference type="Proteomes" id="UP000186341">
    <property type="component" value="Unassembled WGS sequence"/>
</dbReference>
<comment type="function">
    <text evidence="4">This protein is involved in the repair of mismatches in DNA. It is required for dam-dependent methyl-directed DNA mismatch repair. May act as a 'molecular matchmaker', a protein that promotes the formation of a stable complex between two or more DNA-binding proteins in an ATP-dependent manner without itself being part of a final effector complex.</text>
</comment>
<dbReference type="InterPro" id="IPR042121">
    <property type="entry name" value="MutL_C_regsub"/>
</dbReference>
<dbReference type="NCBIfam" id="TIGR00585">
    <property type="entry name" value="mutl"/>
    <property type="match status" value="1"/>
</dbReference>
<dbReference type="PANTHER" id="PTHR10073:SF12">
    <property type="entry name" value="DNA MISMATCH REPAIR PROTEIN MLH1"/>
    <property type="match status" value="1"/>
</dbReference>
<dbReference type="EMBL" id="MPJW01000100">
    <property type="protein sequence ID" value="OLU40695.1"/>
    <property type="molecule type" value="Genomic_DNA"/>
</dbReference>
<dbReference type="InterPro" id="IPR036890">
    <property type="entry name" value="HATPase_C_sf"/>
</dbReference>
<dbReference type="InterPro" id="IPR020568">
    <property type="entry name" value="Ribosomal_Su5_D2-typ_SF"/>
</dbReference>
<feature type="compositionally biased region" description="Basic and acidic residues" evidence="5">
    <location>
        <begin position="527"/>
        <end position="537"/>
    </location>
</feature>
<dbReference type="OrthoDB" id="9763467at2"/>
<dbReference type="SUPFAM" id="SSF118116">
    <property type="entry name" value="DNA mismatch repair protein MutL"/>
    <property type="match status" value="1"/>
</dbReference>
<evidence type="ECO:0000256" key="2">
    <source>
        <dbReference type="ARBA" id="ARBA00022763"/>
    </source>
</evidence>
<dbReference type="InterPro" id="IPR002099">
    <property type="entry name" value="MutL/Mlh/PMS"/>
</dbReference>
<dbReference type="Pfam" id="PF13589">
    <property type="entry name" value="HATPase_c_3"/>
    <property type="match status" value="1"/>
</dbReference>
<dbReference type="Gene3D" id="3.30.1370.100">
    <property type="entry name" value="MutL, C-terminal domain, regulatory subdomain"/>
    <property type="match status" value="1"/>
</dbReference>
<dbReference type="GO" id="GO:0006298">
    <property type="term" value="P:mismatch repair"/>
    <property type="evidence" value="ECO:0007669"/>
    <property type="project" value="UniProtKB-UniRule"/>
</dbReference>